<dbReference type="Gene3D" id="1.10.10.1400">
    <property type="entry name" value="Terminase, small subunit, N-terminal DNA-binding domain, HTH motif"/>
    <property type="match status" value="1"/>
</dbReference>
<dbReference type="InterPro" id="IPR038713">
    <property type="entry name" value="Terminase_Gp1_N_sf"/>
</dbReference>
<protein>
    <submittedName>
        <fullName evidence="3">Terminase small subunit</fullName>
    </submittedName>
</protein>
<keyword evidence="2" id="KW-0231">Viral genome packaging</keyword>
<dbReference type="PANTHER" id="PTHR41328:SF2">
    <property type="entry name" value="TERMINASE SMALL SUBUNIT"/>
    <property type="match status" value="1"/>
</dbReference>
<dbReference type="Pfam" id="PF03592">
    <property type="entry name" value="Terminase_2"/>
    <property type="match status" value="1"/>
</dbReference>
<dbReference type="InterPro" id="IPR005335">
    <property type="entry name" value="Terminase_ssu"/>
</dbReference>
<evidence type="ECO:0000256" key="2">
    <source>
        <dbReference type="ARBA" id="ARBA00023219"/>
    </source>
</evidence>
<reference evidence="3" key="1">
    <citation type="journal article" date="2021" name="Proc. Natl. Acad. Sci. U.S.A.">
        <title>A Catalog of Tens of Thousands of Viruses from Human Metagenomes Reveals Hidden Associations with Chronic Diseases.</title>
        <authorList>
            <person name="Tisza M.J."/>
            <person name="Buck C.B."/>
        </authorList>
    </citation>
    <scope>NUCLEOTIDE SEQUENCE</scope>
    <source>
        <strain evidence="3">Ctg6Y13</strain>
    </source>
</reference>
<evidence type="ECO:0000313" key="3">
    <source>
        <dbReference type="EMBL" id="DAE24052.1"/>
    </source>
</evidence>
<evidence type="ECO:0000256" key="1">
    <source>
        <dbReference type="ARBA" id="ARBA00022612"/>
    </source>
</evidence>
<dbReference type="EMBL" id="BK015766">
    <property type="protein sequence ID" value="DAE24052.1"/>
    <property type="molecule type" value="Genomic_DNA"/>
</dbReference>
<sequence>MKLTEKQKRFADYYIETGNASESARRAGYKGKNLNNVASENLAKVGIKEYIDGKLKALESERTASAKEVLEMLTSSMRGEIKEEVVVVEGTGDGCSDARIIEKQIGLKDRIKAAELLGKRYRLFTDKVEVEGVLPVMIVGEDELEE</sequence>
<dbReference type="PANTHER" id="PTHR41328">
    <property type="entry name" value="TERMINASE SMALL SUBUNIT-RELATED"/>
    <property type="match status" value="1"/>
</dbReference>
<organism evidence="3">
    <name type="scientific">Siphoviridae sp. ctg6Y13</name>
    <dbReference type="NCBI Taxonomy" id="2826419"/>
    <lineage>
        <taxon>Viruses</taxon>
        <taxon>Duplodnaviria</taxon>
        <taxon>Heunggongvirae</taxon>
        <taxon>Uroviricota</taxon>
        <taxon>Caudoviricetes</taxon>
    </lineage>
</organism>
<accession>A0A8S5QZF3</accession>
<dbReference type="GO" id="GO:0051276">
    <property type="term" value="P:chromosome organization"/>
    <property type="evidence" value="ECO:0007669"/>
    <property type="project" value="InterPro"/>
</dbReference>
<name>A0A8S5QZF3_9CAUD</name>
<keyword evidence="1" id="KW-1188">Viral release from host cell</keyword>
<dbReference type="Gene3D" id="6.10.140.2160">
    <property type="match status" value="1"/>
</dbReference>
<proteinExistence type="predicted"/>
<dbReference type="InterPro" id="IPR052404">
    <property type="entry name" value="SPP1-like_terminase"/>
</dbReference>